<protein>
    <submittedName>
        <fullName evidence="2">Putative eukaryotic initiation factor 2B epsilon subunit</fullName>
    </submittedName>
</protein>
<feature type="non-terminal residue" evidence="2">
    <location>
        <position position="177"/>
    </location>
</feature>
<evidence type="ECO:0000256" key="1">
    <source>
        <dbReference type="SAM" id="MobiDB-lite"/>
    </source>
</evidence>
<dbReference type="PANTHER" id="PTHR45887:SF1">
    <property type="entry name" value="TRANSLATION INITIATION FACTOR EIF-2B SUBUNIT EPSILON"/>
    <property type="match status" value="1"/>
</dbReference>
<sequence>MSAPSSACSAAPASSGGASVPKEKLNAEKQAVSSSPNHGSGKKCASAPRGADEDTQFDCLPAILVALTLPELKETFAPLCYESLTFPLLPVSGVPLVVSAFDFLARNGVTEIFVLIKGDEEGWMVKRVVEEHEETFQKRLRRVVKRGLRVTCVEVPTTVDSMGDALRDFSSKYDLRH</sequence>
<keyword evidence="2" id="KW-0396">Initiation factor</keyword>
<organism evidence="2 3">
    <name type="scientific">Toxoplasma gondii p89</name>
    <dbReference type="NCBI Taxonomy" id="943119"/>
    <lineage>
        <taxon>Eukaryota</taxon>
        <taxon>Sar</taxon>
        <taxon>Alveolata</taxon>
        <taxon>Apicomplexa</taxon>
        <taxon>Conoidasida</taxon>
        <taxon>Coccidia</taxon>
        <taxon>Eucoccidiorida</taxon>
        <taxon>Eimeriorina</taxon>
        <taxon>Sarcocystidae</taxon>
        <taxon>Toxoplasma</taxon>
    </lineage>
</organism>
<evidence type="ECO:0000313" key="3">
    <source>
        <dbReference type="Proteomes" id="UP000028828"/>
    </source>
</evidence>
<feature type="compositionally biased region" description="Low complexity" evidence="1">
    <location>
        <begin position="1"/>
        <end position="19"/>
    </location>
</feature>
<proteinExistence type="predicted"/>
<gene>
    <name evidence="2" type="ORF">TGP89_274190A</name>
</gene>
<dbReference type="GO" id="GO:0003743">
    <property type="term" value="F:translation initiation factor activity"/>
    <property type="evidence" value="ECO:0007669"/>
    <property type="project" value="UniProtKB-KW"/>
</dbReference>
<accession>A0A086L4C5</accession>
<dbReference type="VEuPathDB" id="ToxoDB:TGP89_274190A"/>
<dbReference type="GO" id="GO:0005085">
    <property type="term" value="F:guanyl-nucleotide exchange factor activity"/>
    <property type="evidence" value="ECO:0007669"/>
    <property type="project" value="TreeGrafter"/>
</dbReference>
<dbReference type="GO" id="GO:0031369">
    <property type="term" value="F:translation initiation factor binding"/>
    <property type="evidence" value="ECO:0007669"/>
    <property type="project" value="TreeGrafter"/>
</dbReference>
<dbReference type="EMBL" id="AEYI02000151">
    <property type="protein sequence ID" value="KFG51493.1"/>
    <property type="molecule type" value="Genomic_DNA"/>
</dbReference>
<dbReference type="GO" id="GO:0005851">
    <property type="term" value="C:eukaryotic translation initiation factor 2B complex"/>
    <property type="evidence" value="ECO:0007669"/>
    <property type="project" value="TreeGrafter"/>
</dbReference>
<reference evidence="2 3" key="1">
    <citation type="submission" date="2014-03" db="EMBL/GenBank/DDBJ databases">
        <authorList>
            <person name="Sibley D."/>
            <person name="Venepally P."/>
            <person name="Karamycheva S."/>
            <person name="Hadjithomas M."/>
            <person name="Khan A."/>
            <person name="Brunk B."/>
            <person name="Roos D."/>
            <person name="Caler E."/>
            <person name="Lorenzi H."/>
        </authorList>
    </citation>
    <scope>NUCLEOTIDE SEQUENCE [LARGE SCALE GENOMIC DNA]</scope>
    <source>
        <strain evidence="3">p89</strain>
    </source>
</reference>
<feature type="region of interest" description="Disordered" evidence="1">
    <location>
        <begin position="1"/>
        <end position="49"/>
    </location>
</feature>
<dbReference type="Proteomes" id="UP000028828">
    <property type="component" value="Unassembled WGS sequence"/>
</dbReference>
<dbReference type="PANTHER" id="PTHR45887">
    <property type="entry name" value="TRANSLATION INITIATION FACTOR EIF-2B SUBUNIT EPSILON"/>
    <property type="match status" value="1"/>
</dbReference>
<evidence type="ECO:0000313" key="2">
    <source>
        <dbReference type="EMBL" id="KFG51493.1"/>
    </source>
</evidence>
<comment type="caution">
    <text evidence="2">The sequence shown here is derived from an EMBL/GenBank/DDBJ whole genome shotgun (WGS) entry which is preliminary data.</text>
</comment>
<name>A0A086L4C5_TOXGO</name>
<dbReference type="InterPro" id="IPR051956">
    <property type="entry name" value="eIF2B_epsilon"/>
</dbReference>
<keyword evidence="2" id="KW-0648">Protein biosynthesis</keyword>
<dbReference type="AlphaFoldDB" id="A0A086L4C5"/>